<feature type="domain" description="Protein kinase" evidence="6">
    <location>
        <begin position="797"/>
        <end position="1076"/>
    </location>
</feature>
<dbReference type="GO" id="GO:0043235">
    <property type="term" value="C:receptor complex"/>
    <property type="evidence" value="ECO:0007669"/>
    <property type="project" value="TreeGrafter"/>
</dbReference>
<evidence type="ECO:0000256" key="3">
    <source>
        <dbReference type="PROSITE-ProRule" id="PRU10141"/>
    </source>
</evidence>
<dbReference type="Pfam" id="PF07714">
    <property type="entry name" value="PK_Tyr_Ser-Thr"/>
    <property type="match status" value="1"/>
</dbReference>
<dbReference type="InterPro" id="IPR008266">
    <property type="entry name" value="Tyr_kinase_AS"/>
</dbReference>
<dbReference type="SMART" id="SM00220">
    <property type="entry name" value="S_TKc"/>
    <property type="match status" value="1"/>
</dbReference>
<dbReference type="RefSeq" id="XP_026748376.3">
    <property type="nucleotide sequence ID" value="XM_026892575.3"/>
</dbReference>
<dbReference type="InterPro" id="IPR011009">
    <property type="entry name" value="Kinase-like_dom_sf"/>
</dbReference>
<dbReference type="GeneID" id="113509259"/>
<feature type="binding site" evidence="3">
    <location>
        <position position="829"/>
    </location>
    <ligand>
        <name>ATP</name>
        <dbReference type="ChEBI" id="CHEBI:30616"/>
    </ligand>
</feature>
<gene>
    <name evidence="8 9" type="primary">LOC113509259</name>
</gene>
<sequence>MSGRMSSGRLLVVLATAAVSAAVAAPHTDTDYCHQLDVKLNNELGGGRAERAGRRVLVQGRQRGVSVWWDGRAPSRAAAALLLAALRHGLRYRGLRLRRARSLHHIAHTLSLAPAFAAHCGSEEFWDQMSRWARVRVAGAGAARAGRRLLVRLAPRARTLPPCASATRWPRFYGNTSLLRLCMFSQNYGSESAVLYAPPEWNITALHERTIVGSRLTVRLLDSNAEPRHQLVRLLQGNTSFLFLDYNIWGDVPSVRSVRAVTSERTFCESSLESDCSFRLATNTLQKFAPPLYNVMQRFNPLASDLRKVLELETRSANITEAACAWALSDSDRFKSWFREYPPAYRAVVFLCKNEEYDDAVLKITKIMERRMTRFRLEVWKYYIKCESEYDSMRLLQQLNRSLEWSRTLGVLAAGEGVAAAAQFAAAADVALVCYDTAPPAALGRHARGLGAHPRHLLAALQRLLADCRWKRLGVLSEDSHLARSLIDGLVANSDLLLYNIPIKHDTLEYSLDSLREANARIIFLNTDVKKSLSIVCEAFVRDMTRDSGYIWILREWYGDRVPKEMERTCYDRMTLYTISFWWRGGDLNSKRMNSSDEAMRLALDDLWPHRPWPRLAAPLADGLILLLNSFNNFIEKYPSHQYDLHARNVTHLIWESLKGSVLGVTQNLYANQYAAAEPIIFVEEWRGTERLPLAVCDINSCSYMTRSMCPSYEPPDGPRPCLTNNSEYNFVQHCNDLFWIISVIIIILSMTCIYVARHLRMKNFKNRNHKNIDGLSASGERAAAKLADHLVDRTALEFHQEIGAGRFGRVRFAILRAPNRPILPVAVKSLRDDAAPAEEIEFLGEACTLASLRHEHIVRLIGVCATGGPPLLLMEYVFFGDLRGYLRERRHLVEYVDGEIPEEAMHVSSYALTKLAREASLALAYLTKRQLVHRDVRASNCLIDARRSLKLADFGMARETMEYDGAAEYACRRRGFFPALWMAPESLDRGVFSPATDVWALGVLMLEMVTLGERPYGTWSPLRVLRYVSAGGRPPLPPNASLKTRGVLLSCWRRAPEQRPTSSKTAAYLDANPLALSPTLGMTP</sequence>
<dbReference type="PROSITE" id="PS50011">
    <property type="entry name" value="PROTEIN_KINASE_DOM"/>
    <property type="match status" value="1"/>
</dbReference>
<feature type="chain" id="PRO_5045019355" evidence="5">
    <location>
        <begin position="25"/>
        <end position="1085"/>
    </location>
</feature>
<evidence type="ECO:0000256" key="4">
    <source>
        <dbReference type="SAM" id="Phobius"/>
    </source>
</evidence>
<evidence type="ECO:0000259" key="6">
    <source>
        <dbReference type="PROSITE" id="PS50011"/>
    </source>
</evidence>
<proteinExistence type="predicted"/>
<dbReference type="InterPro" id="IPR001245">
    <property type="entry name" value="Ser-Thr/Tyr_kinase_cat_dom"/>
</dbReference>
<dbReference type="Gene3D" id="1.10.510.10">
    <property type="entry name" value="Transferase(Phosphotransferase) domain 1"/>
    <property type="match status" value="1"/>
</dbReference>
<dbReference type="InParanoid" id="A0A6J1W6V6"/>
<comment type="subcellular location">
    <subcellularLocation>
        <location evidence="1">Membrane</location>
        <topology evidence="1">Single-pass membrane protein</topology>
    </subcellularLocation>
</comment>
<keyword evidence="3" id="KW-0067">ATP-binding</keyword>
<keyword evidence="4" id="KW-0812">Transmembrane</keyword>
<dbReference type="InterPro" id="IPR017441">
    <property type="entry name" value="Protein_kinase_ATP_BS"/>
</dbReference>
<accession>A0A6J1W6V6</accession>
<dbReference type="SUPFAM" id="SSF56112">
    <property type="entry name" value="Protein kinase-like (PK-like)"/>
    <property type="match status" value="1"/>
</dbReference>
<dbReference type="SMART" id="SM00219">
    <property type="entry name" value="TyrKc"/>
    <property type="match status" value="1"/>
</dbReference>
<evidence type="ECO:0000313" key="7">
    <source>
        <dbReference type="Proteomes" id="UP001652740"/>
    </source>
</evidence>
<reference evidence="8 9" key="1">
    <citation type="submission" date="2025-05" db="UniProtKB">
        <authorList>
            <consortium name="RefSeq"/>
        </authorList>
    </citation>
    <scope>IDENTIFICATION</scope>
    <source>
        <tissue evidence="8 9">Whole larvae</tissue>
    </source>
</reference>
<feature type="signal peptide" evidence="5">
    <location>
        <begin position="1"/>
        <end position="24"/>
    </location>
</feature>
<evidence type="ECO:0000256" key="1">
    <source>
        <dbReference type="ARBA" id="ARBA00004167"/>
    </source>
</evidence>
<dbReference type="CDD" id="cd00192">
    <property type="entry name" value="PTKc"/>
    <property type="match status" value="1"/>
</dbReference>
<dbReference type="SUPFAM" id="SSF53822">
    <property type="entry name" value="Periplasmic binding protein-like I"/>
    <property type="match status" value="1"/>
</dbReference>
<dbReference type="InterPro" id="IPR050122">
    <property type="entry name" value="RTK"/>
</dbReference>
<dbReference type="PANTHER" id="PTHR24416:SF611">
    <property type="entry name" value="TYROSINE-PROTEIN KINASE TRANSMEMBRANE RECEPTOR ROR"/>
    <property type="match status" value="1"/>
</dbReference>
<dbReference type="KEGG" id="gmw:113509259"/>
<dbReference type="AlphaFoldDB" id="A0A6J1W6V6"/>
<dbReference type="Gene3D" id="3.40.50.2300">
    <property type="match status" value="1"/>
</dbReference>
<dbReference type="InterPro" id="IPR000719">
    <property type="entry name" value="Prot_kinase_dom"/>
</dbReference>
<dbReference type="GO" id="GO:0007169">
    <property type="term" value="P:cell surface receptor protein tyrosine kinase signaling pathway"/>
    <property type="evidence" value="ECO:0007669"/>
    <property type="project" value="TreeGrafter"/>
</dbReference>
<dbReference type="PROSITE" id="PS00107">
    <property type="entry name" value="PROTEIN_KINASE_ATP"/>
    <property type="match status" value="1"/>
</dbReference>
<evidence type="ECO:0000313" key="8">
    <source>
        <dbReference type="RefSeq" id="XP_026748376.3"/>
    </source>
</evidence>
<keyword evidence="4" id="KW-1133">Transmembrane helix</keyword>
<dbReference type="GO" id="GO:0004714">
    <property type="term" value="F:transmembrane receptor protein tyrosine kinase activity"/>
    <property type="evidence" value="ECO:0007669"/>
    <property type="project" value="UniProtKB-EC"/>
</dbReference>
<dbReference type="GO" id="GO:0005886">
    <property type="term" value="C:plasma membrane"/>
    <property type="evidence" value="ECO:0007669"/>
    <property type="project" value="TreeGrafter"/>
</dbReference>
<evidence type="ECO:0000256" key="2">
    <source>
        <dbReference type="ARBA" id="ARBA00051243"/>
    </source>
</evidence>
<dbReference type="InterPro" id="IPR028082">
    <property type="entry name" value="Peripla_BP_I"/>
</dbReference>
<keyword evidence="3" id="KW-0547">Nucleotide-binding</keyword>
<dbReference type="InterPro" id="IPR020635">
    <property type="entry name" value="Tyr_kinase_cat_dom"/>
</dbReference>
<name>A0A6J1W6V6_GALME</name>
<dbReference type="PRINTS" id="PR00109">
    <property type="entry name" value="TYRKINASE"/>
</dbReference>
<keyword evidence="4" id="KW-0472">Membrane</keyword>
<evidence type="ECO:0000313" key="9">
    <source>
        <dbReference type="RefSeq" id="XP_052752886.1"/>
    </source>
</evidence>
<dbReference type="Proteomes" id="UP001652740">
    <property type="component" value="Unplaced"/>
</dbReference>
<dbReference type="RefSeq" id="XP_052752886.1">
    <property type="nucleotide sequence ID" value="XM_052896926.1"/>
</dbReference>
<dbReference type="GO" id="GO:0005524">
    <property type="term" value="F:ATP binding"/>
    <property type="evidence" value="ECO:0007669"/>
    <property type="project" value="UniProtKB-UniRule"/>
</dbReference>
<keyword evidence="5" id="KW-0732">Signal</keyword>
<dbReference type="PROSITE" id="PS00109">
    <property type="entry name" value="PROTEIN_KINASE_TYR"/>
    <property type="match status" value="1"/>
</dbReference>
<comment type="catalytic activity">
    <reaction evidence="2">
        <text>L-tyrosyl-[protein] + ATP = O-phospho-L-tyrosyl-[protein] + ADP + H(+)</text>
        <dbReference type="Rhea" id="RHEA:10596"/>
        <dbReference type="Rhea" id="RHEA-COMP:10136"/>
        <dbReference type="Rhea" id="RHEA-COMP:20101"/>
        <dbReference type="ChEBI" id="CHEBI:15378"/>
        <dbReference type="ChEBI" id="CHEBI:30616"/>
        <dbReference type="ChEBI" id="CHEBI:46858"/>
        <dbReference type="ChEBI" id="CHEBI:61978"/>
        <dbReference type="ChEBI" id="CHEBI:456216"/>
        <dbReference type="EC" id="2.7.10.1"/>
    </reaction>
</comment>
<protein>
    <submittedName>
        <fullName evidence="8 9">Uncharacterized protein LOC113509259 isoform X1</fullName>
    </submittedName>
</protein>
<feature type="transmembrane region" description="Helical" evidence="4">
    <location>
        <begin position="738"/>
        <end position="757"/>
    </location>
</feature>
<evidence type="ECO:0000256" key="5">
    <source>
        <dbReference type="SAM" id="SignalP"/>
    </source>
</evidence>
<dbReference type="PANTHER" id="PTHR24416">
    <property type="entry name" value="TYROSINE-PROTEIN KINASE RECEPTOR"/>
    <property type="match status" value="1"/>
</dbReference>
<keyword evidence="7" id="KW-1185">Reference proteome</keyword>
<organism evidence="7 8">
    <name type="scientific">Galleria mellonella</name>
    <name type="common">Greater wax moth</name>
    <dbReference type="NCBI Taxonomy" id="7137"/>
    <lineage>
        <taxon>Eukaryota</taxon>
        <taxon>Metazoa</taxon>
        <taxon>Ecdysozoa</taxon>
        <taxon>Arthropoda</taxon>
        <taxon>Hexapoda</taxon>
        <taxon>Insecta</taxon>
        <taxon>Pterygota</taxon>
        <taxon>Neoptera</taxon>
        <taxon>Endopterygota</taxon>
        <taxon>Lepidoptera</taxon>
        <taxon>Glossata</taxon>
        <taxon>Ditrysia</taxon>
        <taxon>Pyraloidea</taxon>
        <taxon>Pyralidae</taxon>
        <taxon>Galleriinae</taxon>
        <taxon>Galleria</taxon>
    </lineage>
</organism>
<dbReference type="Gene3D" id="3.30.200.20">
    <property type="entry name" value="Phosphorylase Kinase, domain 1"/>
    <property type="match status" value="1"/>
</dbReference>